<reference evidence="1 2" key="1">
    <citation type="journal article" date="2019" name="Commun. Biol.">
        <title>The bagworm genome reveals a unique fibroin gene that provides high tensile strength.</title>
        <authorList>
            <person name="Kono N."/>
            <person name="Nakamura H."/>
            <person name="Ohtoshi R."/>
            <person name="Tomita M."/>
            <person name="Numata K."/>
            <person name="Arakawa K."/>
        </authorList>
    </citation>
    <scope>NUCLEOTIDE SEQUENCE [LARGE SCALE GENOMIC DNA]</scope>
</reference>
<proteinExistence type="predicted"/>
<keyword evidence="2" id="KW-1185">Reference proteome</keyword>
<organism evidence="1 2">
    <name type="scientific">Eumeta variegata</name>
    <name type="common">Bagworm moth</name>
    <name type="synonym">Eumeta japonica</name>
    <dbReference type="NCBI Taxonomy" id="151549"/>
    <lineage>
        <taxon>Eukaryota</taxon>
        <taxon>Metazoa</taxon>
        <taxon>Ecdysozoa</taxon>
        <taxon>Arthropoda</taxon>
        <taxon>Hexapoda</taxon>
        <taxon>Insecta</taxon>
        <taxon>Pterygota</taxon>
        <taxon>Neoptera</taxon>
        <taxon>Endopterygota</taxon>
        <taxon>Lepidoptera</taxon>
        <taxon>Glossata</taxon>
        <taxon>Ditrysia</taxon>
        <taxon>Tineoidea</taxon>
        <taxon>Psychidae</taxon>
        <taxon>Oiketicinae</taxon>
        <taxon>Eumeta</taxon>
    </lineage>
</organism>
<name>A0A4C1WSI3_EUMVA</name>
<dbReference type="Proteomes" id="UP000299102">
    <property type="component" value="Unassembled WGS sequence"/>
</dbReference>
<dbReference type="OrthoDB" id="414730at2759"/>
<gene>
    <name evidence="1" type="ORF">EVAR_43363_1</name>
</gene>
<accession>A0A4C1WSI3</accession>
<evidence type="ECO:0000313" key="1">
    <source>
        <dbReference type="EMBL" id="GBP53077.1"/>
    </source>
</evidence>
<comment type="caution">
    <text evidence="1">The sequence shown here is derived from an EMBL/GenBank/DDBJ whole genome shotgun (WGS) entry which is preliminary data.</text>
</comment>
<dbReference type="AlphaFoldDB" id="A0A4C1WSI3"/>
<protein>
    <submittedName>
        <fullName evidence="1">Uncharacterized protein</fullName>
    </submittedName>
</protein>
<sequence>MRVLVARSMMTEGEWATRTVGRSCDDITSLHQPFPSPSAHYFFQNIGLGVTSSCLTSVCASSFSREKARHGGSLIIVKNNVQYKKCPDIVSLVNNHTVFRRLKVRAAGHKHHEPPQARARGRGVGDRTALAQVVVARDVHNVNAVAFVGYPRNSVPSPRKHLSRAFRRHRTFFVAEQFMTGDIQNG</sequence>
<dbReference type="EMBL" id="BGZK01000615">
    <property type="protein sequence ID" value="GBP53077.1"/>
    <property type="molecule type" value="Genomic_DNA"/>
</dbReference>
<evidence type="ECO:0000313" key="2">
    <source>
        <dbReference type="Proteomes" id="UP000299102"/>
    </source>
</evidence>